<dbReference type="PANTHER" id="PTHR30024">
    <property type="entry name" value="ALIPHATIC SULFONATES-BINDING PROTEIN-RELATED"/>
    <property type="match status" value="1"/>
</dbReference>
<organism evidence="2 3">
    <name type="scientific">Methylocella tundrae</name>
    <dbReference type="NCBI Taxonomy" id="227605"/>
    <lineage>
        <taxon>Bacteria</taxon>
        <taxon>Pseudomonadati</taxon>
        <taxon>Pseudomonadota</taxon>
        <taxon>Alphaproteobacteria</taxon>
        <taxon>Hyphomicrobiales</taxon>
        <taxon>Beijerinckiaceae</taxon>
        <taxon>Methylocella</taxon>
    </lineage>
</organism>
<protein>
    <submittedName>
        <fullName evidence="2">ABC transporter substrate-binding protein</fullName>
    </submittedName>
</protein>
<feature type="domain" description="SsuA/THI5-like" evidence="1">
    <location>
        <begin position="93"/>
        <end position="236"/>
    </location>
</feature>
<dbReference type="SUPFAM" id="SSF53850">
    <property type="entry name" value="Periplasmic binding protein-like II"/>
    <property type="match status" value="1"/>
</dbReference>
<reference evidence="2 3" key="1">
    <citation type="submission" date="2019-05" db="EMBL/GenBank/DDBJ databases">
        <authorList>
            <person name="Farhan Ul Haque M."/>
        </authorList>
    </citation>
    <scope>NUCLEOTIDE SEQUENCE [LARGE SCALE GENOMIC DNA]</scope>
    <source>
        <strain evidence="2">2</strain>
    </source>
</reference>
<accession>A0A8B6M4S1</accession>
<evidence type="ECO:0000313" key="2">
    <source>
        <dbReference type="EMBL" id="VTZ50017.1"/>
    </source>
</evidence>
<dbReference type="PANTHER" id="PTHR30024:SF48">
    <property type="entry name" value="ABC TRANSPORTER SUBSTRATE-BINDING PROTEIN"/>
    <property type="match status" value="1"/>
</dbReference>
<dbReference type="InterPro" id="IPR015168">
    <property type="entry name" value="SsuA/THI5"/>
</dbReference>
<sequence length="371" mass="40131">MYPDTTIKDNPKPDRSEQILTAKRQKNAKNASSPKGNSGRRQRVRLGAIFCLTLTLAFAGRSEAADKLRLGVQKTGTFAWELAVIKASKLDAKADLDLVVTELASTEAAKIALMGGAVDIILSDWLWVARERGLASNLVFQPYSTAVGALMVPADSPIQTLDGLKGKTIGVAGGPIDKSWLLLRAYTQRDGLDLKASANVVFGAPALLYAKTANGELDANLNFWNYVVSLEARGFRRLIGIDEVERRLGAKGPLAMVGYVFDESLAKSHGAALDRFFKIAHEAKEELARSDADWTRIGKEIGVTDPKELALYRKRYVEGVPTRPVEDEAADAAALYHILRDIGGPELVGAANELNPGTFYKGAANQTPAEH</sequence>
<dbReference type="EMBL" id="CABFMQ020000076">
    <property type="protein sequence ID" value="VTZ50017.1"/>
    <property type="molecule type" value="Genomic_DNA"/>
</dbReference>
<gene>
    <name evidence="2" type="ORF">MPC4_20227</name>
</gene>
<evidence type="ECO:0000259" key="1">
    <source>
        <dbReference type="Pfam" id="PF09084"/>
    </source>
</evidence>
<comment type="caution">
    <text evidence="2">The sequence shown here is derived from an EMBL/GenBank/DDBJ whole genome shotgun (WGS) entry which is preliminary data.</text>
</comment>
<proteinExistence type="predicted"/>
<dbReference type="Proteomes" id="UP000485880">
    <property type="component" value="Unassembled WGS sequence"/>
</dbReference>
<dbReference type="Gene3D" id="3.40.190.10">
    <property type="entry name" value="Periplasmic binding protein-like II"/>
    <property type="match status" value="2"/>
</dbReference>
<dbReference type="Pfam" id="PF09084">
    <property type="entry name" value="NMT1"/>
    <property type="match status" value="1"/>
</dbReference>
<name>A0A8B6M4S1_METTU</name>
<evidence type="ECO:0000313" key="3">
    <source>
        <dbReference type="Proteomes" id="UP000485880"/>
    </source>
</evidence>
<keyword evidence="3" id="KW-1185">Reference proteome</keyword>
<dbReference type="AlphaFoldDB" id="A0A8B6M4S1"/>